<gene>
    <name evidence="1" type="ORF">H9811_05175</name>
</gene>
<proteinExistence type="predicted"/>
<dbReference type="Proteomes" id="UP000824048">
    <property type="component" value="Unassembled WGS sequence"/>
</dbReference>
<protein>
    <recommendedName>
        <fullName evidence="3">S-formylglutathione hydrolase</fullName>
    </recommendedName>
</protein>
<dbReference type="PANTHER" id="PTHR48098">
    <property type="entry name" value="ENTEROCHELIN ESTERASE-RELATED"/>
    <property type="match status" value="1"/>
</dbReference>
<name>A0A9D2EQE8_9FIRM</name>
<dbReference type="EMBL" id="DXBP01000032">
    <property type="protein sequence ID" value="HIZ41939.1"/>
    <property type="molecule type" value="Genomic_DNA"/>
</dbReference>
<comment type="caution">
    <text evidence="1">The sequence shown here is derived from an EMBL/GenBank/DDBJ whole genome shotgun (WGS) entry which is preliminary data.</text>
</comment>
<dbReference type="InterPro" id="IPR000801">
    <property type="entry name" value="Esterase-like"/>
</dbReference>
<accession>A0A9D2EQE8</accession>
<organism evidence="1 2">
    <name type="scientific">Candidatus Gemmiger excrementigallinarum</name>
    <dbReference type="NCBI Taxonomy" id="2838609"/>
    <lineage>
        <taxon>Bacteria</taxon>
        <taxon>Bacillati</taxon>
        <taxon>Bacillota</taxon>
        <taxon>Clostridia</taxon>
        <taxon>Eubacteriales</taxon>
        <taxon>Gemmiger</taxon>
    </lineage>
</organism>
<dbReference type="InterPro" id="IPR029058">
    <property type="entry name" value="AB_hydrolase_fold"/>
</dbReference>
<dbReference type="Pfam" id="PF00756">
    <property type="entry name" value="Esterase"/>
    <property type="match status" value="1"/>
</dbReference>
<evidence type="ECO:0000313" key="1">
    <source>
        <dbReference type="EMBL" id="HIZ41939.1"/>
    </source>
</evidence>
<dbReference type="Gene3D" id="3.40.50.1820">
    <property type="entry name" value="alpha/beta hydrolase"/>
    <property type="match status" value="1"/>
</dbReference>
<dbReference type="PANTHER" id="PTHR48098:SF1">
    <property type="entry name" value="DIACYLGLYCEROL ACYLTRANSFERASE_MYCOLYLTRANSFERASE AG85A"/>
    <property type="match status" value="1"/>
</dbReference>
<dbReference type="InterPro" id="IPR050583">
    <property type="entry name" value="Mycobacterial_A85_antigen"/>
</dbReference>
<evidence type="ECO:0008006" key="3">
    <source>
        <dbReference type="Google" id="ProtNLM"/>
    </source>
</evidence>
<reference evidence="1" key="2">
    <citation type="submission" date="2021-04" db="EMBL/GenBank/DDBJ databases">
        <authorList>
            <person name="Gilroy R."/>
        </authorList>
    </citation>
    <scope>NUCLEOTIDE SEQUENCE</scope>
    <source>
        <strain evidence="1">ChiSxjej1B13-11774</strain>
    </source>
</reference>
<evidence type="ECO:0000313" key="2">
    <source>
        <dbReference type="Proteomes" id="UP000824048"/>
    </source>
</evidence>
<sequence>MALCKIDYYSQAMQQKMGVCVIIPENKWGYSLADRPADYRYPTLWLLCGGGFDHTDWLRYTALELYAAKHGIAVVLPGISYCGYVNTAEGDYRWWDQIAYELPEYLTKVFPLSLRREDNFVAGFSMGGYGAFKFAMQRPEMFAACGNFSGPIGLIPRTPVAPDEKLGQPCLRDDFCEPPFATLWAAFGSAATRRNTPDDNLYMLENHVKAGTDLPRFYMAIGAQDPGAQDGYAVMDYMKELGVDVHEVRDQGMHDWVYCNRHIAAFLDWIPLHSVYIMEDQ</sequence>
<reference evidence="1" key="1">
    <citation type="journal article" date="2021" name="PeerJ">
        <title>Extensive microbial diversity within the chicken gut microbiome revealed by metagenomics and culture.</title>
        <authorList>
            <person name="Gilroy R."/>
            <person name="Ravi A."/>
            <person name="Getino M."/>
            <person name="Pursley I."/>
            <person name="Horton D.L."/>
            <person name="Alikhan N.F."/>
            <person name="Baker D."/>
            <person name="Gharbi K."/>
            <person name="Hall N."/>
            <person name="Watson M."/>
            <person name="Adriaenssens E.M."/>
            <person name="Foster-Nyarko E."/>
            <person name="Jarju S."/>
            <person name="Secka A."/>
            <person name="Antonio M."/>
            <person name="Oren A."/>
            <person name="Chaudhuri R.R."/>
            <person name="La Ragione R."/>
            <person name="Hildebrand F."/>
            <person name="Pallen M.J."/>
        </authorList>
    </citation>
    <scope>NUCLEOTIDE SEQUENCE</scope>
    <source>
        <strain evidence="1">ChiSxjej1B13-11774</strain>
    </source>
</reference>
<dbReference type="GO" id="GO:0016747">
    <property type="term" value="F:acyltransferase activity, transferring groups other than amino-acyl groups"/>
    <property type="evidence" value="ECO:0007669"/>
    <property type="project" value="TreeGrafter"/>
</dbReference>
<dbReference type="AlphaFoldDB" id="A0A9D2EQE8"/>
<dbReference type="SUPFAM" id="SSF53474">
    <property type="entry name" value="alpha/beta-Hydrolases"/>
    <property type="match status" value="1"/>
</dbReference>